<dbReference type="GO" id="GO:0003924">
    <property type="term" value="F:GTPase activity"/>
    <property type="evidence" value="ECO:0007669"/>
    <property type="project" value="UniProtKB-UniRule"/>
</dbReference>
<dbReference type="RefSeq" id="WP_101780953.1">
    <property type="nucleotide sequence ID" value="NZ_CP025543.1"/>
</dbReference>
<evidence type="ECO:0000256" key="9">
    <source>
        <dbReference type="ARBA" id="ARBA00023134"/>
    </source>
</evidence>
<protein>
    <recommendedName>
        <fullName evidence="10">Small ribosomal subunit biogenesis GTPase RsgA</fullName>
        <ecNumber evidence="10">3.6.1.-</ecNumber>
    </recommendedName>
</protein>
<keyword evidence="6 10" id="KW-0378">Hydrolase</keyword>
<dbReference type="InterPro" id="IPR012340">
    <property type="entry name" value="NA-bd_OB-fold"/>
</dbReference>
<evidence type="ECO:0000256" key="6">
    <source>
        <dbReference type="ARBA" id="ARBA00022801"/>
    </source>
</evidence>
<keyword evidence="7 10" id="KW-0862">Zinc</keyword>
<keyword evidence="1 10" id="KW-0963">Cytoplasm</keyword>
<keyword evidence="2 10" id="KW-0690">Ribosome biogenesis</keyword>
<dbReference type="NCBIfam" id="TIGR00157">
    <property type="entry name" value="ribosome small subunit-dependent GTPase A"/>
    <property type="match status" value="1"/>
</dbReference>
<dbReference type="InterPro" id="IPR030378">
    <property type="entry name" value="G_CP_dom"/>
</dbReference>
<evidence type="ECO:0000313" key="14">
    <source>
        <dbReference type="Proteomes" id="UP000234790"/>
    </source>
</evidence>
<keyword evidence="9 10" id="KW-0342">GTP-binding</keyword>
<feature type="domain" description="EngC GTPase" evidence="11">
    <location>
        <begin position="74"/>
        <end position="223"/>
    </location>
</feature>
<organism evidence="13 14">
    <name type="scientific">Spiroplasma monobiae MQ-1</name>
    <dbReference type="NCBI Taxonomy" id="1336748"/>
    <lineage>
        <taxon>Bacteria</taxon>
        <taxon>Bacillati</taxon>
        <taxon>Mycoplasmatota</taxon>
        <taxon>Mollicutes</taxon>
        <taxon>Entomoplasmatales</taxon>
        <taxon>Spiroplasmataceae</taxon>
        <taxon>Spiroplasma</taxon>
    </lineage>
</organism>
<accession>A0A2K9LV39</accession>
<dbReference type="OrthoDB" id="9809485at2"/>
<evidence type="ECO:0000256" key="4">
    <source>
        <dbReference type="ARBA" id="ARBA00022730"/>
    </source>
</evidence>
<dbReference type="AlphaFoldDB" id="A0A2K9LV39"/>
<name>A0A2K9LV39_SPISQ</name>
<reference evidence="13 14" key="1">
    <citation type="submission" date="2017-12" db="EMBL/GenBank/DDBJ databases">
        <title>Complete genome sequence of Spiroplasma monobiae MQ-1 (ATCC 33825).</title>
        <authorList>
            <person name="Tsai Y.-M."/>
            <person name="Lo W.-S."/>
            <person name="Wu P.-S."/>
            <person name="Cho S.-T."/>
            <person name="Kuo C.-H."/>
        </authorList>
    </citation>
    <scope>NUCLEOTIDE SEQUENCE [LARGE SCALE GENOMIC DNA]</scope>
    <source>
        <strain evidence="13 14">MQ-1</strain>
    </source>
</reference>
<dbReference type="PROSITE" id="PS51721">
    <property type="entry name" value="G_CP"/>
    <property type="match status" value="1"/>
</dbReference>
<dbReference type="Gene3D" id="2.40.50.140">
    <property type="entry name" value="Nucleic acid-binding proteins"/>
    <property type="match status" value="1"/>
</dbReference>
<dbReference type="InterPro" id="IPR027417">
    <property type="entry name" value="P-loop_NTPase"/>
</dbReference>
<dbReference type="SUPFAM" id="SSF50249">
    <property type="entry name" value="Nucleic acid-binding proteins"/>
    <property type="match status" value="1"/>
</dbReference>
<dbReference type="GO" id="GO:0042274">
    <property type="term" value="P:ribosomal small subunit biogenesis"/>
    <property type="evidence" value="ECO:0007669"/>
    <property type="project" value="UniProtKB-UniRule"/>
</dbReference>
<dbReference type="KEGG" id="smoo:SMONO_v1c06590"/>
<proteinExistence type="inferred from homology"/>
<keyword evidence="14" id="KW-1185">Reference proteome</keyword>
<comment type="subunit">
    <text evidence="10">Monomer. Associates with 30S ribosomal subunit, binds 16S rRNA.</text>
</comment>
<dbReference type="EMBL" id="CP025543">
    <property type="protein sequence ID" value="AUM62908.1"/>
    <property type="molecule type" value="Genomic_DNA"/>
</dbReference>
<dbReference type="GO" id="GO:0005737">
    <property type="term" value="C:cytoplasm"/>
    <property type="evidence" value="ECO:0007669"/>
    <property type="project" value="UniProtKB-SubCell"/>
</dbReference>
<dbReference type="InterPro" id="IPR031944">
    <property type="entry name" value="RsgA_N"/>
</dbReference>
<feature type="binding site" evidence="10">
    <location>
        <begin position="168"/>
        <end position="176"/>
    </location>
    <ligand>
        <name>GTP</name>
        <dbReference type="ChEBI" id="CHEBI:37565"/>
    </ligand>
</feature>
<evidence type="ECO:0000256" key="8">
    <source>
        <dbReference type="ARBA" id="ARBA00022884"/>
    </source>
</evidence>
<dbReference type="Gene3D" id="1.10.40.50">
    <property type="entry name" value="Probable gtpase engc, domain 3"/>
    <property type="match status" value="1"/>
</dbReference>
<dbReference type="InterPro" id="IPR004881">
    <property type="entry name" value="Ribosome_biogen_GTPase_RsgA"/>
</dbReference>
<dbReference type="GO" id="GO:0005525">
    <property type="term" value="F:GTP binding"/>
    <property type="evidence" value="ECO:0007669"/>
    <property type="project" value="UniProtKB-UniRule"/>
</dbReference>
<dbReference type="CDD" id="cd04466">
    <property type="entry name" value="S1_YloQ_GTPase"/>
    <property type="match status" value="1"/>
</dbReference>
<evidence type="ECO:0000256" key="10">
    <source>
        <dbReference type="HAMAP-Rule" id="MF_01820"/>
    </source>
</evidence>
<evidence type="ECO:0000256" key="2">
    <source>
        <dbReference type="ARBA" id="ARBA00022517"/>
    </source>
</evidence>
<dbReference type="PROSITE" id="PS50936">
    <property type="entry name" value="ENGC_GTPASE"/>
    <property type="match status" value="1"/>
</dbReference>
<comment type="similarity">
    <text evidence="10">Belongs to the TRAFAC class YlqF/YawG GTPase family. RsgA subfamily.</text>
</comment>
<evidence type="ECO:0000256" key="7">
    <source>
        <dbReference type="ARBA" id="ARBA00022833"/>
    </source>
</evidence>
<dbReference type="Pfam" id="PF03193">
    <property type="entry name" value="RsgA_GTPase"/>
    <property type="match status" value="1"/>
</dbReference>
<dbReference type="GO" id="GO:0019843">
    <property type="term" value="F:rRNA binding"/>
    <property type="evidence" value="ECO:0007669"/>
    <property type="project" value="UniProtKB-KW"/>
</dbReference>
<comment type="function">
    <text evidence="10">One of several proteins that assist in the late maturation steps of the functional core of the 30S ribosomal subunit. Helps release RbfA from mature subunits. May play a role in the assembly of ribosomal proteins into the subunit. Circularly permuted GTPase that catalyzes slow GTP hydrolysis, GTPase activity is stimulated by the 30S ribosomal subunit.</text>
</comment>
<feature type="binding site" evidence="10">
    <location>
        <begin position="114"/>
        <end position="117"/>
    </location>
    <ligand>
        <name>GTP</name>
        <dbReference type="ChEBI" id="CHEBI:37565"/>
    </ligand>
</feature>
<comment type="subcellular location">
    <subcellularLocation>
        <location evidence="10">Cytoplasm</location>
    </subcellularLocation>
</comment>
<evidence type="ECO:0000259" key="12">
    <source>
        <dbReference type="PROSITE" id="PS51721"/>
    </source>
</evidence>
<dbReference type="Pfam" id="PF16745">
    <property type="entry name" value="RsgA_N"/>
    <property type="match status" value="1"/>
</dbReference>
<feature type="binding site" evidence="10">
    <location>
        <position position="261"/>
    </location>
    <ligand>
        <name>Zn(2+)</name>
        <dbReference type="ChEBI" id="CHEBI:29105"/>
    </ligand>
</feature>
<dbReference type="Proteomes" id="UP000234790">
    <property type="component" value="Chromosome"/>
</dbReference>
<sequence>MNKGIILKILSEYAYVLFEDNLYECKATGKIRHSNQKPTTGDYVEFEIIDKDNLKGSLTNILERKNELYRPRIANIDQVVIITSLREPILNTYTLNKYLFFVESLGIKPVLAFTKVDLTEKKDEELIKAKAYKSLGYECYLINNMIETDEEWMSFLKSLEQKTSVFTGQTGAGKSTTLNHIIPDLFEKTQEISKALNRGKHTTTKNELFMYKGALIGDTPGFSSFEYKEITAEEIALSMQFFKDINCKFNNCLHINNTPGCGVIEAYKKNVFPDFIYNDYVKVQLEIEEQSKRRKY</sequence>
<evidence type="ECO:0000256" key="5">
    <source>
        <dbReference type="ARBA" id="ARBA00022741"/>
    </source>
</evidence>
<comment type="cofactor">
    <cofactor evidence="10">
        <name>Zn(2+)</name>
        <dbReference type="ChEBI" id="CHEBI:29105"/>
    </cofactor>
    <text evidence="10">Binds 1 zinc ion per subunit.</text>
</comment>
<keyword evidence="4 10" id="KW-0699">rRNA-binding</keyword>
<dbReference type="PANTHER" id="PTHR32120">
    <property type="entry name" value="SMALL RIBOSOMAL SUBUNIT BIOGENESIS GTPASE RSGA"/>
    <property type="match status" value="1"/>
</dbReference>
<dbReference type="HAMAP" id="MF_01820">
    <property type="entry name" value="GTPase_RsgA"/>
    <property type="match status" value="1"/>
</dbReference>
<feature type="binding site" evidence="10">
    <location>
        <position position="254"/>
    </location>
    <ligand>
        <name>Zn(2+)</name>
        <dbReference type="ChEBI" id="CHEBI:29105"/>
    </ligand>
</feature>
<keyword evidence="3 10" id="KW-0479">Metal-binding</keyword>
<dbReference type="PANTHER" id="PTHR32120:SF11">
    <property type="entry name" value="SMALL RIBOSOMAL SUBUNIT BIOGENESIS GTPASE RSGA 1, MITOCHONDRIAL-RELATED"/>
    <property type="match status" value="1"/>
</dbReference>
<evidence type="ECO:0000256" key="3">
    <source>
        <dbReference type="ARBA" id="ARBA00022723"/>
    </source>
</evidence>
<dbReference type="EC" id="3.6.1.-" evidence="10"/>
<dbReference type="InterPro" id="IPR010914">
    <property type="entry name" value="RsgA_GTPase_dom"/>
</dbReference>
<feature type="binding site" evidence="10">
    <location>
        <position position="247"/>
    </location>
    <ligand>
        <name>Zn(2+)</name>
        <dbReference type="ChEBI" id="CHEBI:29105"/>
    </ligand>
</feature>
<evidence type="ECO:0000256" key="1">
    <source>
        <dbReference type="ARBA" id="ARBA00022490"/>
    </source>
</evidence>
<keyword evidence="8 10" id="KW-0694">RNA-binding</keyword>
<dbReference type="SUPFAM" id="SSF52540">
    <property type="entry name" value="P-loop containing nucleoside triphosphate hydrolases"/>
    <property type="match status" value="1"/>
</dbReference>
<feature type="binding site" evidence="10">
    <location>
        <position position="252"/>
    </location>
    <ligand>
        <name>Zn(2+)</name>
        <dbReference type="ChEBI" id="CHEBI:29105"/>
    </ligand>
</feature>
<dbReference type="GO" id="GO:0046872">
    <property type="term" value="F:metal ion binding"/>
    <property type="evidence" value="ECO:0007669"/>
    <property type="project" value="UniProtKB-KW"/>
</dbReference>
<dbReference type="CDD" id="cd01854">
    <property type="entry name" value="YjeQ_EngC"/>
    <property type="match status" value="1"/>
</dbReference>
<dbReference type="Gene3D" id="3.40.50.300">
    <property type="entry name" value="P-loop containing nucleotide triphosphate hydrolases"/>
    <property type="match status" value="1"/>
</dbReference>
<evidence type="ECO:0000313" key="13">
    <source>
        <dbReference type="EMBL" id="AUM62908.1"/>
    </source>
</evidence>
<evidence type="ECO:0000259" key="11">
    <source>
        <dbReference type="PROSITE" id="PS50936"/>
    </source>
</evidence>
<feature type="domain" description="CP-type G" evidence="12">
    <location>
        <begin position="65"/>
        <end position="225"/>
    </location>
</feature>
<keyword evidence="5 10" id="KW-0547">Nucleotide-binding</keyword>
<gene>
    <name evidence="13" type="primary">engC</name>
    <name evidence="10" type="synonym">rsgA</name>
    <name evidence="13" type="ORF">SMONO_v1c06590</name>
</gene>